<name>A0ABV1GU84_9BACT</name>
<dbReference type="EMBL" id="JBBMFL010000002">
    <property type="protein sequence ID" value="MEQ2543774.1"/>
    <property type="molecule type" value="Genomic_DNA"/>
</dbReference>
<dbReference type="Proteomes" id="UP001460202">
    <property type="component" value="Unassembled WGS sequence"/>
</dbReference>
<evidence type="ECO:0000256" key="1">
    <source>
        <dbReference type="ARBA" id="ARBA00022679"/>
    </source>
</evidence>
<dbReference type="PANTHER" id="PTHR46401">
    <property type="entry name" value="GLYCOSYLTRANSFERASE WBBK-RELATED"/>
    <property type="match status" value="1"/>
</dbReference>
<dbReference type="CDD" id="cd03809">
    <property type="entry name" value="GT4_MtfB-like"/>
    <property type="match status" value="1"/>
</dbReference>
<dbReference type="RefSeq" id="WP_349093706.1">
    <property type="nucleotide sequence ID" value="NZ_JBBMFL010000002.1"/>
</dbReference>
<evidence type="ECO:0000259" key="2">
    <source>
        <dbReference type="Pfam" id="PF13439"/>
    </source>
</evidence>
<proteinExistence type="predicted"/>
<accession>A0ABV1GU84</accession>
<evidence type="ECO:0000313" key="4">
    <source>
        <dbReference type="Proteomes" id="UP001460202"/>
    </source>
</evidence>
<reference evidence="3 4" key="1">
    <citation type="submission" date="2024-03" db="EMBL/GenBank/DDBJ databases">
        <title>Human intestinal bacterial collection.</title>
        <authorList>
            <person name="Pauvert C."/>
            <person name="Hitch T.C.A."/>
            <person name="Clavel T."/>
        </authorList>
    </citation>
    <scope>NUCLEOTIDE SEQUENCE [LARGE SCALE GENOMIC DNA]</scope>
    <source>
        <strain evidence="3 4">CLA-KB-H122</strain>
    </source>
</reference>
<comment type="caution">
    <text evidence="3">The sequence shown here is derived from an EMBL/GenBank/DDBJ whole genome shotgun (WGS) entry which is preliminary data.</text>
</comment>
<dbReference type="InterPro" id="IPR028098">
    <property type="entry name" value="Glyco_trans_4-like_N"/>
</dbReference>
<dbReference type="Gene3D" id="3.40.50.2000">
    <property type="entry name" value="Glycogen Phosphorylase B"/>
    <property type="match status" value="2"/>
</dbReference>
<keyword evidence="4" id="KW-1185">Reference proteome</keyword>
<evidence type="ECO:0000313" key="3">
    <source>
        <dbReference type="EMBL" id="MEQ2543774.1"/>
    </source>
</evidence>
<dbReference type="SUPFAM" id="SSF53756">
    <property type="entry name" value="UDP-Glycosyltransferase/glycogen phosphorylase"/>
    <property type="match status" value="1"/>
</dbReference>
<sequence length="362" mass="41021">MRIAIDYRLAANSNRGMGRYCREIVGRLMRLDADNQYILYTNSIEDVSQVLPPNFKVCPIGRCNYISGEQWGISRRLLRDRPDLFWAPYNTFPLIIPRKTGLIVTIHDLIFLKKSGKPRNMVQYIGKLYRKWTIRFGSRRIDRCVSVSRYSADEIKRVLNIPEVTVTYNCADAFRGKLKAGTSEAMIGEKQYFFTLSGDAPSKNLSFVIDLFKNDLLTETLVIAGIPANSPIRSEACDRIVFLPARISDEELIVHYSQCKAFLFLSLYEGFGIPVLEALMCGARVIASNRTSIPEVVGDCGVLVDPTDRGQCLEAICNIASFSPDPQAIERQVEPFSDWDRPAKILLNLFQNTYCEKHLGHV</sequence>
<gene>
    <name evidence="3" type="ORF">WMO46_02265</name>
</gene>
<keyword evidence="1" id="KW-0808">Transferase</keyword>
<dbReference type="Pfam" id="PF13692">
    <property type="entry name" value="Glyco_trans_1_4"/>
    <property type="match status" value="1"/>
</dbReference>
<dbReference type="PANTHER" id="PTHR46401:SF2">
    <property type="entry name" value="GLYCOSYLTRANSFERASE WBBK-RELATED"/>
    <property type="match status" value="1"/>
</dbReference>
<organism evidence="3 4">
    <name type="scientific">Alistipes intestinihominis</name>
    <dbReference type="NCBI Taxonomy" id="3133172"/>
    <lineage>
        <taxon>Bacteria</taxon>
        <taxon>Pseudomonadati</taxon>
        <taxon>Bacteroidota</taxon>
        <taxon>Bacteroidia</taxon>
        <taxon>Bacteroidales</taxon>
        <taxon>Rikenellaceae</taxon>
        <taxon>Alistipes</taxon>
    </lineage>
</organism>
<feature type="domain" description="Glycosyltransferase subfamily 4-like N-terminal" evidence="2">
    <location>
        <begin position="16"/>
        <end position="172"/>
    </location>
</feature>
<protein>
    <submittedName>
        <fullName evidence="3">Glycosyltransferase family 1 protein</fullName>
    </submittedName>
</protein>
<dbReference type="Pfam" id="PF13439">
    <property type="entry name" value="Glyco_transf_4"/>
    <property type="match status" value="1"/>
</dbReference>